<dbReference type="PIRSF" id="PIRSF000193">
    <property type="entry name" value="Pyrrol-5-carb_rd"/>
    <property type="match status" value="1"/>
</dbReference>
<organism evidence="7 8">
    <name type="scientific">Tortispora caseinolytica NRRL Y-17796</name>
    <dbReference type="NCBI Taxonomy" id="767744"/>
    <lineage>
        <taxon>Eukaryota</taxon>
        <taxon>Fungi</taxon>
        <taxon>Dikarya</taxon>
        <taxon>Ascomycota</taxon>
        <taxon>Saccharomycotina</taxon>
        <taxon>Trigonopsidomycetes</taxon>
        <taxon>Trigonopsidales</taxon>
        <taxon>Trigonopsidaceae</taxon>
        <taxon>Tortispora</taxon>
    </lineage>
</organism>
<protein>
    <recommendedName>
        <fullName evidence="9">Pyrroline-5-carboxylate reductase</fullName>
    </recommendedName>
</protein>
<keyword evidence="8" id="KW-1185">Reference proteome</keyword>
<feature type="domain" description="Pyrroline-5-carboxylate reductase catalytic N-terminal" evidence="5">
    <location>
        <begin position="4"/>
        <end position="109"/>
    </location>
</feature>
<dbReference type="PANTHER" id="PTHR11645:SF0">
    <property type="entry name" value="PYRROLINE-5-CARBOXYLATE REDUCTASE 3"/>
    <property type="match status" value="1"/>
</dbReference>
<dbReference type="Pfam" id="PF14748">
    <property type="entry name" value="P5CR_dimer"/>
    <property type="match status" value="1"/>
</dbReference>
<accession>A0A1E4T9U3</accession>
<dbReference type="GO" id="GO:0004735">
    <property type="term" value="F:pyrroline-5-carboxylate reductase activity"/>
    <property type="evidence" value="ECO:0007669"/>
    <property type="project" value="InterPro"/>
</dbReference>
<evidence type="ECO:0000313" key="8">
    <source>
        <dbReference type="Proteomes" id="UP000095023"/>
    </source>
</evidence>
<name>A0A1E4T9U3_9ASCO</name>
<dbReference type="Gene3D" id="3.40.50.720">
    <property type="entry name" value="NAD(P)-binding Rossmann-like Domain"/>
    <property type="match status" value="1"/>
</dbReference>
<dbReference type="AlphaFoldDB" id="A0A1E4T9U3"/>
<keyword evidence="2 4" id="KW-0521">NADP</keyword>
<evidence type="ECO:0000313" key="7">
    <source>
        <dbReference type="EMBL" id="ODV88547.1"/>
    </source>
</evidence>
<dbReference type="InterPro" id="IPR029036">
    <property type="entry name" value="P5CR_dimer"/>
</dbReference>
<evidence type="ECO:0000256" key="1">
    <source>
        <dbReference type="ARBA" id="ARBA00005525"/>
    </source>
</evidence>
<feature type="domain" description="Pyrroline-5-carboxylate reductase dimerisation" evidence="6">
    <location>
        <begin position="168"/>
        <end position="271"/>
    </location>
</feature>
<dbReference type="HAMAP" id="MF_01925">
    <property type="entry name" value="P5C_reductase"/>
    <property type="match status" value="1"/>
</dbReference>
<dbReference type="SUPFAM" id="SSF51735">
    <property type="entry name" value="NAD(P)-binding Rossmann-fold domains"/>
    <property type="match status" value="1"/>
</dbReference>
<dbReference type="Gene3D" id="1.10.3730.10">
    <property type="entry name" value="ProC C-terminal domain-like"/>
    <property type="match status" value="1"/>
</dbReference>
<sequence>MASVCFLGCGNLGTAILVGYLKATSSRGAVSACVTSPSSVQRILSILESEVPMEVSTVSVTCETQEIERCIASSQVIILGCKPQVLPAVGAQFRALFTEAHTVVSLLAGVKLAKLFETVGVENIVRAMPNTPAMVGAGMTALCGQFGPFKKSILKIFESCGKVLEIDESKFDAVTAVSGSGPAYVYMFIEALTEGGVRMGLPYATSLELASQTVLGAATMVGGTQNPAVLKAQVMSPAGTTIAGVATLEDHGLRAAVMNAVKAAADRSAELGK</sequence>
<gene>
    <name evidence="7" type="ORF">CANCADRAFT_124336</name>
</gene>
<dbReference type="PANTHER" id="PTHR11645">
    <property type="entry name" value="PYRROLINE-5-CARBOXYLATE REDUCTASE"/>
    <property type="match status" value="1"/>
</dbReference>
<reference evidence="8" key="1">
    <citation type="submission" date="2016-02" db="EMBL/GenBank/DDBJ databases">
        <title>Comparative genomics of biotechnologically important yeasts.</title>
        <authorList>
            <consortium name="DOE Joint Genome Institute"/>
            <person name="Riley R."/>
            <person name="Haridas S."/>
            <person name="Wolfe K.H."/>
            <person name="Lopes M.R."/>
            <person name="Hittinger C.T."/>
            <person name="Goker M."/>
            <person name="Salamov A."/>
            <person name="Wisecaver J."/>
            <person name="Long T.M."/>
            <person name="Aerts A.L."/>
            <person name="Barry K."/>
            <person name="Choi C."/>
            <person name="Clum A."/>
            <person name="Coughlan A.Y."/>
            <person name="Deshpande S."/>
            <person name="Douglass A.P."/>
            <person name="Hanson S.J."/>
            <person name="Klenk H.-P."/>
            <person name="Labutti K."/>
            <person name="Lapidus A."/>
            <person name="Lindquist E."/>
            <person name="Lipzen A."/>
            <person name="Meier-Kolthoff J.P."/>
            <person name="Ohm R.A."/>
            <person name="Otillar R.P."/>
            <person name="Pangilinan J."/>
            <person name="Peng Y."/>
            <person name="Rokas A."/>
            <person name="Rosa C.A."/>
            <person name="Scheuner C."/>
            <person name="Sibirny A.A."/>
            <person name="Slot J.C."/>
            <person name="Stielow J.B."/>
            <person name="Sun H."/>
            <person name="Kurtzman C.P."/>
            <person name="Blackwell M."/>
            <person name="Jeffries T.W."/>
            <person name="Grigoriev I.V."/>
        </authorList>
    </citation>
    <scope>NUCLEOTIDE SEQUENCE [LARGE SCALE GENOMIC DNA]</scope>
    <source>
        <strain evidence="8">NRRL Y-17796</strain>
    </source>
</reference>
<evidence type="ECO:0000259" key="6">
    <source>
        <dbReference type="Pfam" id="PF14748"/>
    </source>
</evidence>
<dbReference type="InterPro" id="IPR036291">
    <property type="entry name" value="NAD(P)-bd_dom_sf"/>
</dbReference>
<dbReference type="Proteomes" id="UP000095023">
    <property type="component" value="Unassembled WGS sequence"/>
</dbReference>
<comment type="similarity">
    <text evidence="1">Belongs to the pyrroline-5-carboxylate reductase family.</text>
</comment>
<evidence type="ECO:0000256" key="2">
    <source>
        <dbReference type="ARBA" id="ARBA00022857"/>
    </source>
</evidence>
<evidence type="ECO:0000256" key="3">
    <source>
        <dbReference type="ARBA" id="ARBA00023002"/>
    </source>
</evidence>
<dbReference type="EMBL" id="KV453843">
    <property type="protein sequence ID" value="ODV88547.1"/>
    <property type="molecule type" value="Genomic_DNA"/>
</dbReference>
<keyword evidence="3" id="KW-0560">Oxidoreductase</keyword>
<dbReference type="InterPro" id="IPR028939">
    <property type="entry name" value="P5C_Rdtase_cat_N"/>
</dbReference>
<dbReference type="Pfam" id="PF03807">
    <property type="entry name" value="F420_oxidored"/>
    <property type="match status" value="1"/>
</dbReference>
<evidence type="ECO:0008006" key="9">
    <source>
        <dbReference type="Google" id="ProtNLM"/>
    </source>
</evidence>
<evidence type="ECO:0000256" key="4">
    <source>
        <dbReference type="PIRSR" id="PIRSR000193-1"/>
    </source>
</evidence>
<evidence type="ECO:0000259" key="5">
    <source>
        <dbReference type="Pfam" id="PF03807"/>
    </source>
</evidence>
<dbReference type="OrthoDB" id="10263291at2759"/>
<dbReference type="NCBIfam" id="TIGR00112">
    <property type="entry name" value="proC"/>
    <property type="match status" value="1"/>
</dbReference>
<dbReference type="FunFam" id="1.10.3730.10:FF:000001">
    <property type="entry name" value="Pyrroline-5-carboxylate reductase"/>
    <property type="match status" value="1"/>
</dbReference>
<dbReference type="InterPro" id="IPR008927">
    <property type="entry name" value="6-PGluconate_DH-like_C_sf"/>
</dbReference>
<dbReference type="GO" id="GO:0055129">
    <property type="term" value="P:L-proline biosynthetic process"/>
    <property type="evidence" value="ECO:0007669"/>
    <property type="project" value="TreeGrafter"/>
</dbReference>
<proteinExistence type="inferred from homology"/>
<dbReference type="InterPro" id="IPR000304">
    <property type="entry name" value="Pyrroline-COOH_reductase"/>
</dbReference>
<feature type="binding site" evidence="4">
    <location>
        <begin position="7"/>
        <end position="12"/>
    </location>
    <ligand>
        <name>NADP(+)</name>
        <dbReference type="ChEBI" id="CHEBI:58349"/>
    </ligand>
</feature>
<dbReference type="SUPFAM" id="SSF48179">
    <property type="entry name" value="6-phosphogluconate dehydrogenase C-terminal domain-like"/>
    <property type="match status" value="1"/>
</dbReference>